<evidence type="ECO:0000313" key="2">
    <source>
        <dbReference type="Proteomes" id="UP000241769"/>
    </source>
</evidence>
<gene>
    <name evidence="1" type="ORF">PROFUN_09935</name>
</gene>
<dbReference type="EMBL" id="MDYQ01000092">
    <property type="protein sequence ID" value="PRP82984.1"/>
    <property type="molecule type" value="Genomic_DNA"/>
</dbReference>
<dbReference type="Proteomes" id="UP000241769">
    <property type="component" value="Unassembled WGS sequence"/>
</dbReference>
<sequence length="51" mass="5774">MDDLTAPDTLSTKKRRAVSEASVDKCKIEERLDALRVKVDNLALSECEYDM</sequence>
<proteinExistence type="predicted"/>
<organism evidence="1 2">
    <name type="scientific">Planoprotostelium fungivorum</name>
    <dbReference type="NCBI Taxonomy" id="1890364"/>
    <lineage>
        <taxon>Eukaryota</taxon>
        <taxon>Amoebozoa</taxon>
        <taxon>Evosea</taxon>
        <taxon>Variosea</taxon>
        <taxon>Cavosteliida</taxon>
        <taxon>Cavosteliaceae</taxon>
        <taxon>Planoprotostelium</taxon>
    </lineage>
</organism>
<protein>
    <submittedName>
        <fullName evidence="1">Uncharacterized protein</fullName>
    </submittedName>
</protein>
<evidence type="ECO:0000313" key="1">
    <source>
        <dbReference type="EMBL" id="PRP82984.1"/>
    </source>
</evidence>
<keyword evidence="2" id="KW-1185">Reference proteome</keyword>
<name>A0A2P6NGA4_9EUKA</name>
<dbReference type="InParanoid" id="A0A2P6NGA4"/>
<comment type="caution">
    <text evidence="1">The sequence shown here is derived from an EMBL/GenBank/DDBJ whole genome shotgun (WGS) entry which is preliminary data.</text>
</comment>
<reference evidence="1 2" key="1">
    <citation type="journal article" date="2018" name="Genome Biol. Evol.">
        <title>Multiple Roots of Fruiting Body Formation in Amoebozoa.</title>
        <authorList>
            <person name="Hillmann F."/>
            <person name="Forbes G."/>
            <person name="Novohradska S."/>
            <person name="Ferling I."/>
            <person name="Riege K."/>
            <person name="Groth M."/>
            <person name="Westermann M."/>
            <person name="Marz M."/>
            <person name="Spaller T."/>
            <person name="Winckler T."/>
            <person name="Schaap P."/>
            <person name="Glockner G."/>
        </authorList>
    </citation>
    <scope>NUCLEOTIDE SEQUENCE [LARGE SCALE GENOMIC DNA]</scope>
    <source>
        <strain evidence="1 2">Jena</strain>
    </source>
</reference>
<dbReference type="AlphaFoldDB" id="A0A2P6NGA4"/>
<accession>A0A2P6NGA4</accession>